<dbReference type="GO" id="GO:0004674">
    <property type="term" value="F:protein serine/threonine kinase activity"/>
    <property type="evidence" value="ECO:0007669"/>
    <property type="project" value="UniProtKB-KW"/>
</dbReference>
<evidence type="ECO:0000313" key="7">
    <source>
        <dbReference type="EMBL" id="OEU19550.1"/>
    </source>
</evidence>
<sequence>MHESQLTLIDSQDNPTVTDELTGLVRELNIDGKNKKTIEEIRASFGKAQTPTYIDTFSKQDKIPTSLRTEDITLISHAHGRQRRGERNIERQELQAAIKHGRKDIANPGRDGSKRWRYEHMGVVYITDETSRHEVTSWRIDGEDEDEEVEEIAPAEVELAGKGCHAVLIVDNSASMRASDVPGYETRAKAVYQCLRNDFAKEQLKSGAADDVVVTLISMSNDASVLIDTKPLDESFIKNIERISKRRPKSHGNYIPALDKALEVMTADAPNRSSVLLLFFSDGAPSDQSCMKCEHGIQIFDIDRKVDPKMQHTSKGSAWNCRKRIMEKLEKDCCNRVKRIGQVFGRDKVIFRTLAFGPIKEDFRLLEQMAGVLPRGEFQKLGLNAANLKTAFSSVSSSLLTLRTEGGHHASLTRRSDKVVDKNQKVDPTLRNLGEKDGWYIYAFDDFLGKFQFPDDDEPQSYQIRATGKKLVKSSLSPGANGFAFYETPYEEGAERFVYRCTEISAPIGYRPPDGSMSNTAQRCGLRLVAKEAKDVENHHQGRKWHEKFARTQLIAATLAKAFTKRLPNPYRREWTVTFIKTTIYGCVDLTYENYQAWVLVEPELDGKFLKWNNNAGLVRRSTATVRPTSNDNSNFETLDDIPQAFSHFSYEHSAGRQLVCDLQGVWNADDGYLLTDPVVHQVGEQRYINGATDKGLVGIKNFFETHVCSSLCKKMGLPLRTPASNLINYIKPAQKEYKKLDDKKYRSRGNGRRRQ</sequence>
<protein>
    <submittedName>
        <fullName evidence="7">Kinase-like protein</fullName>
    </submittedName>
</protein>
<dbReference type="Proteomes" id="UP000095751">
    <property type="component" value="Unassembled WGS sequence"/>
</dbReference>
<reference evidence="7 8" key="1">
    <citation type="submission" date="2016-09" db="EMBL/GenBank/DDBJ databases">
        <title>Extensive genetic diversity and differential bi-allelic expression allows diatom success in the polar Southern Ocean.</title>
        <authorList>
            <consortium name="DOE Joint Genome Institute"/>
            <person name="Mock T."/>
            <person name="Otillar R.P."/>
            <person name="Strauss J."/>
            <person name="Dupont C."/>
            <person name="Frickenhaus S."/>
            <person name="Maumus F."/>
            <person name="Mcmullan M."/>
            <person name="Sanges R."/>
            <person name="Schmutz J."/>
            <person name="Toseland A."/>
            <person name="Valas R."/>
            <person name="Veluchamy A."/>
            <person name="Ward B.J."/>
            <person name="Allen A."/>
            <person name="Barry K."/>
            <person name="Falciatore A."/>
            <person name="Ferrante M."/>
            <person name="Fortunato A.E."/>
            <person name="Gloeckner G."/>
            <person name="Gruber A."/>
            <person name="Hipkin R."/>
            <person name="Janech M."/>
            <person name="Kroth P."/>
            <person name="Leese F."/>
            <person name="Lindquist E."/>
            <person name="Lyon B.R."/>
            <person name="Martin J."/>
            <person name="Mayer C."/>
            <person name="Parker M."/>
            <person name="Quesneville H."/>
            <person name="Raymond J."/>
            <person name="Uhlig C."/>
            <person name="Valentin K.U."/>
            <person name="Worden A.Z."/>
            <person name="Armbrust E.V."/>
            <person name="Bowler C."/>
            <person name="Green B."/>
            <person name="Moulton V."/>
            <person name="Van Oosterhout C."/>
            <person name="Grigoriev I."/>
        </authorList>
    </citation>
    <scope>NUCLEOTIDE SEQUENCE [LARGE SCALE GENOMIC DNA]</scope>
    <source>
        <strain evidence="7 8">CCMP1102</strain>
    </source>
</reference>
<dbReference type="SMART" id="SM00811">
    <property type="entry name" value="Alpha_kinase"/>
    <property type="match status" value="1"/>
</dbReference>
<dbReference type="OrthoDB" id="301415at2759"/>
<dbReference type="InterPro" id="IPR036465">
    <property type="entry name" value="vWFA_dom_sf"/>
</dbReference>
<dbReference type="InterPro" id="IPR002035">
    <property type="entry name" value="VWF_A"/>
</dbReference>
<dbReference type="AlphaFoldDB" id="A0A1E7FN10"/>
<dbReference type="EMBL" id="KV784355">
    <property type="protein sequence ID" value="OEU19550.1"/>
    <property type="molecule type" value="Genomic_DNA"/>
</dbReference>
<accession>A0A1E7FN10</accession>
<dbReference type="Pfam" id="PF13519">
    <property type="entry name" value="VWA_2"/>
    <property type="match status" value="1"/>
</dbReference>
<keyword evidence="3" id="KW-0547">Nucleotide-binding</keyword>
<evidence type="ECO:0000259" key="6">
    <source>
        <dbReference type="PROSITE" id="PS51158"/>
    </source>
</evidence>
<keyword evidence="5" id="KW-0067">ATP-binding</keyword>
<name>A0A1E7FN10_9STRA</name>
<dbReference type="PANTHER" id="PTHR45992:SF11">
    <property type="entry name" value="ALPHA-TYPE PROTEIN KINASE DOMAIN-CONTAINING PROTEIN"/>
    <property type="match status" value="1"/>
</dbReference>
<organism evidence="7 8">
    <name type="scientific">Fragilariopsis cylindrus CCMP1102</name>
    <dbReference type="NCBI Taxonomy" id="635003"/>
    <lineage>
        <taxon>Eukaryota</taxon>
        <taxon>Sar</taxon>
        <taxon>Stramenopiles</taxon>
        <taxon>Ochrophyta</taxon>
        <taxon>Bacillariophyta</taxon>
        <taxon>Bacillariophyceae</taxon>
        <taxon>Bacillariophycidae</taxon>
        <taxon>Bacillariales</taxon>
        <taxon>Bacillariaceae</taxon>
        <taxon>Fragilariopsis</taxon>
    </lineage>
</organism>
<dbReference type="Pfam" id="PF02816">
    <property type="entry name" value="Alpha_kinase"/>
    <property type="match status" value="1"/>
</dbReference>
<feature type="domain" description="Alpha-type protein kinase" evidence="6">
    <location>
        <begin position="454"/>
        <end position="721"/>
    </location>
</feature>
<keyword evidence="8" id="KW-1185">Reference proteome</keyword>
<dbReference type="InterPro" id="IPR011009">
    <property type="entry name" value="Kinase-like_dom_sf"/>
</dbReference>
<proteinExistence type="predicted"/>
<dbReference type="SUPFAM" id="SSF56112">
    <property type="entry name" value="Protein kinase-like (PK-like)"/>
    <property type="match status" value="1"/>
</dbReference>
<evidence type="ECO:0000256" key="4">
    <source>
        <dbReference type="ARBA" id="ARBA00022777"/>
    </source>
</evidence>
<evidence type="ECO:0000256" key="2">
    <source>
        <dbReference type="ARBA" id="ARBA00022679"/>
    </source>
</evidence>
<dbReference type="InterPro" id="IPR051852">
    <property type="entry name" value="Alpha-type_PK"/>
</dbReference>
<keyword evidence="4 7" id="KW-0418">Kinase</keyword>
<dbReference type="Gene3D" id="3.40.50.410">
    <property type="entry name" value="von Willebrand factor, type A domain"/>
    <property type="match status" value="1"/>
</dbReference>
<gene>
    <name evidence="7" type="ORF">FRACYDRAFT_181804</name>
</gene>
<dbReference type="Gene3D" id="3.20.200.10">
    <property type="entry name" value="MHCK/EF2 kinase"/>
    <property type="match status" value="1"/>
</dbReference>
<keyword evidence="2" id="KW-0808">Transferase</keyword>
<dbReference type="GO" id="GO:0005524">
    <property type="term" value="F:ATP binding"/>
    <property type="evidence" value="ECO:0007669"/>
    <property type="project" value="UniProtKB-KW"/>
</dbReference>
<evidence type="ECO:0000256" key="3">
    <source>
        <dbReference type="ARBA" id="ARBA00022741"/>
    </source>
</evidence>
<dbReference type="PANTHER" id="PTHR45992">
    <property type="entry name" value="EUKARYOTIC ELONGATION FACTOR 2 KINASE-RELATED"/>
    <property type="match status" value="1"/>
</dbReference>
<evidence type="ECO:0000256" key="5">
    <source>
        <dbReference type="ARBA" id="ARBA00022840"/>
    </source>
</evidence>
<dbReference type="CDD" id="cd17508">
    <property type="entry name" value="Alpha_kinase"/>
    <property type="match status" value="1"/>
</dbReference>
<dbReference type="InParanoid" id="A0A1E7FN10"/>
<dbReference type="CDD" id="cd00198">
    <property type="entry name" value="vWFA"/>
    <property type="match status" value="1"/>
</dbReference>
<dbReference type="SUPFAM" id="SSF53300">
    <property type="entry name" value="vWA-like"/>
    <property type="match status" value="1"/>
</dbReference>
<dbReference type="KEGG" id="fcy:FRACYDRAFT_181804"/>
<keyword evidence="1" id="KW-0723">Serine/threonine-protein kinase</keyword>
<dbReference type="InterPro" id="IPR004166">
    <property type="entry name" value="a-kinase_dom"/>
</dbReference>
<evidence type="ECO:0000256" key="1">
    <source>
        <dbReference type="ARBA" id="ARBA00022527"/>
    </source>
</evidence>
<evidence type="ECO:0000313" key="8">
    <source>
        <dbReference type="Proteomes" id="UP000095751"/>
    </source>
</evidence>
<dbReference type="PROSITE" id="PS51158">
    <property type="entry name" value="ALPHA_KINASE"/>
    <property type="match status" value="1"/>
</dbReference>